<organism evidence="15 16">
    <name type="scientific">Ruminococcus flavefaciens</name>
    <dbReference type="NCBI Taxonomy" id="1265"/>
    <lineage>
        <taxon>Bacteria</taxon>
        <taxon>Bacillati</taxon>
        <taxon>Bacillota</taxon>
        <taxon>Clostridia</taxon>
        <taxon>Eubacteriales</taxon>
        <taxon>Oscillospiraceae</taxon>
        <taxon>Ruminococcus</taxon>
    </lineage>
</organism>
<feature type="binding site" evidence="11 13">
    <location>
        <position position="227"/>
    </location>
    <ligand>
        <name>[2Fe-2S] cluster</name>
        <dbReference type="ChEBI" id="CHEBI:190135"/>
    </ligand>
</feature>
<dbReference type="EMBL" id="FPIP01000008">
    <property type="protein sequence ID" value="SFW45174.1"/>
    <property type="molecule type" value="Genomic_DNA"/>
</dbReference>
<keyword evidence="4 11" id="KW-0001">2Fe-2S</keyword>
<keyword evidence="6 11" id="KW-0274">FAD</keyword>
<evidence type="ECO:0000256" key="7">
    <source>
        <dbReference type="ARBA" id="ARBA00022975"/>
    </source>
</evidence>
<feature type="binding site" evidence="11 12">
    <location>
        <begin position="51"/>
        <end position="54"/>
    </location>
    <ligand>
        <name>FAD</name>
        <dbReference type="ChEBI" id="CHEBI:57692"/>
    </ligand>
</feature>
<feature type="binding site" evidence="11 13">
    <location>
        <position position="224"/>
    </location>
    <ligand>
        <name>[2Fe-2S] cluster</name>
        <dbReference type="ChEBI" id="CHEBI:190135"/>
    </ligand>
</feature>
<dbReference type="GO" id="GO:0050660">
    <property type="term" value="F:flavin adenine dinucleotide binding"/>
    <property type="evidence" value="ECO:0007669"/>
    <property type="project" value="InterPro"/>
</dbReference>
<dbReference type="Gene3D" id="3.40.50.80">
    <property type="entry name" value="Nucleotide-binding domain of ferredoxin-NADP reductase (FNR) module"/>
    <property type="match status" value="1"/>
</dbReference>
<dbReference type="Gene3D" id="2.40.30.10">
    <property type="entry name" value="Translation factors"/>
    <property type="match status" value="1"/>
</dbReference>
<keyword evidence="8 11" id="KW-0249">Electron transport</keyword>
<evidence type="ECO:0000313" key="16">
    <source>
        <dbReference type="Proteomes" id="UP000183461"/>
    </source>
</evidence>
<dbReference type="GO" id="GO:0046872">
    <property type="term" value="F:metal ion binding"/>
    <property type="evidence" value="ECO:0007669"/>
    <property type="project" value="UniProtKB-KW"/>
</dbReference>
<comment type="cofactor">
    <cofactor evidence="13">
        <name>[2Fe-2S] cluster</name>
        <dbReference type="ChEBI" id="CHEBI:190135"/>
    </cofactor>
    <text evidence="13">Binds 1 [2Fe-2S] cluster per subunit.</text>
</comment>
<dbReference type="RefSeq" id="WP_072300848.1">
    <property type="nucleotide sequence ID" value="NZ_FPIP01000008.1"/>
</dbReference>
<dbReference type="Proteomes" id="UP000183461">
    <property type="component" value="Unassembled WGS sequence"/>
</dbReference>
<dbReference type="PANTHER" id="PTHR43513">
    <property type="entry name" value="DIHYDROOROTATE DEHYDROGENASE B (NAD(+)), ELECTRON TRANSFER SUBUNIT"/>
    <property type="match status" value="1"/>
</dbReference>
<evidence type="ECO:0000256" key="9">
    <source>
        <dbReference type="ARBA" id="ARBA00023004"/>
    </source>
</evidence>
<dbReference type="InterPro" id="IPR017927">
    <property type="entry name" value="FAD-bd_FR_type"/>
</dbReference>
<comment type="pathway">
    <text evidence="11">Pyrimidine metabolism; UMP biosynthesis via de novo pathway; orotate from (S)-dihydroorotate (NAD(+) route): step 1/1.</text>
</comment>
<feature type="binding site" evidence="11 13">
    <location>
        <position position="219"/>
    </location>
    <ligand>
        <name>[2Fe-2S] cluster</name>
        <dbReference type="ChEBI" id="CHEBI:190135"/>
    </ligand>
</feature>
<dbReference type="InterPro" id="IPR012165">
    <property type="entry name" value="Cyt_c3_hydrogenase_gsu"/>
</dbReference>
<dbReference type="AlphaFoldDB" id="A0A1K1PET0"/>
<keyword evidence="5 11" id="KW-0479">Metal-binding</keyword>
<protein>
    <recommendedName>
        <fullName evidence="11">Dihydroorotate dehydrogenase B (NAD(+)), electron transfer subunit</fullName>
    </recommendedName>
    <alternativeName>
        <fullName evidence="11">Dihydroorotate oxidase B, electron transfer subunit</fullName>
    </alternativeName>
</protein>
<comment type="similarity">
    <text evidence="1 11">Belongs to the PyrK family.</text>
</comment>
<dbReference type="InterPro" id="IPR050353">
    <property type="entry name" value="PyrK_electron_transfer"/>
</dbReference>
<dbReference type="UniPathway" id="UPA00070">
    <property type="reaction ID" value="UER00945"/>
</dbReference>
<evidence type="ECO:0000256" key="3">
    <source>
        <dbReference type="ARBA" id="ARBA00022630"/>
    </source>
</evidence>
<dbReference type="SUPFAM" id="SSF63380">
    <property type="entry name" value="Riboflavin synthase domain-like"/>
    <property type="match status" value="1"/>
</dbReference>
<evidence type="ECO:0000256" key="10">
    <source>
        <dbReference type="ARBA" id="ARBA00023014"/>
    </source>
</evidence>
<keyword evidence="10 11" id="KW-0411">Iron-sulfur</keyword>
<evidence type="ECO:0000256" key="5">
    <source>
        <dbReference type="ARBA" id="ARBA00022723"/>
    </source>
</evidence>
<dbReference type="HAMAP" id="MF_01211">
    <property type="entry name" value="DHODB_Fe_S_bind"/>
    <property type="match status" value="1"/>
</dbReference>
<gene>
    <name evidence="11" type="primary">pyrK</name>
    <name evidence="15" type="ORF">SAMN02910280_2633</name>
</gene>
<evidence type="ECO:0000256" key="8">
    <source>
        <dbReference type="ARBA" id="ARBA00022982"/>
    </source>
</evidence>
<evidence type="ECO:0000313" key="15">
    <source>
        <dbReference type="EMBL" id="SFW45174.1"/>
    </source>
</evidence>
<dbReference type="PIRSF" id="PIRSF006816">
    <property type="entry name" value="Cyc3_hyd_g"/>
    <property type="match status" value="1"/>
</dbReference>
<dbReference type="InterPro" id="IPR019480">
    <property type="entry name" value="Dihydroorotate_DH_Fe-S-bd"/>
</dbReference>
<sequence>MKYTQGQYIIKEKSAIAREIYSFTIACPEVAAAAAPGQFVHIRAKGYTLRRPISICGIDKEKGILRIVFEIRGEGTAEIAKLNQGDLIDMLAPLGHGFTVDNSFKKVVLIGGGIGTPPMLPLAKAYGEKAVAISGFRNASAVILQEDFRKTGAETILCTDDGSAGIHGFVTQPFKELAEKGGIDAVYACGPMPMLKGISAICKENGIFCEISLEERMACGIGACLGCACKTKRNDKEYFAHVCKDGPVFNAEEVLW</sequence>
<dbReference type="PANTHER" id="PTHR43513:SF3">
    <property type="entry name" value="DIHYDROOROTATE DEHYDROGENASE B (NAD(+)), ELECTRON TRANSFER SUBUNIT-RELATED"/>
    <property type="match status" value="1"/>
</dbReference>
<evidence type="ECO:0000256" key="6">
    <source>
        <dbReference type="ARBA" id="ARBA00022827"/>
    </source>
</evidence>
<feature type="binding site" evidence="11">
    <location>
        <begin position="64"/>
        <end position="66"/>
    </location>
    <ligand>
        <name>FAD</name>
        <dbReference type="ChEBI" id="CHEBI:57692"/>
    </ligand>
</feature>
<keyword evidence="7 11" id="KW-0665">Pyrimidine biosynthesis</keyword>
<dbReference type="SUPFAM" id="SSF52343">
    <property type="entry name" value="Ferredoxin reductase-like, C-terminal NADP-linked domain"/>
    <property type="match status" value="1"/>
</dbReference>
<dbReference type="InterPro" id="IPR023455">
    <property type="entry name" value="Dihydroorotate_DHASE_ETsu"/>
</dbReference>
<dbReference type="CDD" id="cd06218">
    <property type="entry name" value="DHOD_e_trans"/>
    <property type="match status" value="1"/>
</dbReference>
<keyword evidence="3 11" id="KW-0285">Flavoprotein</keyword>
<proteinExistence type="inferred from homology"/>
<evidence type="ECO:0000259" key="14">
    <source>
        <dbReference type="PROSITE" id="PS51384"/>
    </source>
</evidence>
<feature type="binding site" evidence="11 13">
    <location>
        <position position="243"/>
    </location>
    <ligand>
        <name>[2Fe-2S] cluster</name>
        <dbReference type="ChEBI" id="CHEBI:190135"/>
    </ligand>
</feature>
<reference evidence="15 16" key="1">
    <citation type="submission" date="2016-11" db="EMBL/GenBank/DDBJ databases">
        <authorList>
            <person name="Jaros S."/>
            <person name="Januszkiewicz K."/>
            <person name="Wedrychowicz H."/>
        </authorList>
    </citation>
    <scope>NUCLEOTIDE SEQUENCE [LARGE SCALE GENOMIC DNA]</scope>
    <source>
        <strain evidence="15 16">YL228</strain>
    </source>
</reference>
<dbReference type="GO" id="GO:0016491">
    <property type="term" value="F:oxidoreductase activity"/>
    <property type="evidence" value="ECO:0007669"/>
    <property type="project" value="InterPro"/>
</dbReference>
<dbReference type="PROSITE" id="PS51384">
    <property type="entry name" value="FAD_FR"/>
    <property type="match status" value="1"/>
</dbReference>
<keyword evidence="2 11" id="KW-0813">Transport</keyword>
<dbReference type="GO" id="GO:0051537">
    <property type="term" value="F:2 iron, 2 sulfur cluster binding"/>
    <property type="evidence" value="ECO:0007669"/>
    <property type="project" value="UniProtKB-KW"/>
</dbReference>
<accession>A0A1K1PET0</accession>
<dbReference type="InterPro" id="IPR017938">
    <property type="entry name" value="Riboflavin_synthase-like_b-brl"/>
</dbReference>
<dbReference type="Pfam" id="PF10418">
    <property type="entry name" value="DHODB_Fe-S_bind"/>
    <property type="match status" value="1"/>
</dbReference>
<comment type="cofactor">
    <cofactor evidence="11">
        <name>[2Fe-2S] cluster</name>
        <dbReference type="ChEBI" id="CHEBI:190135"/>
    </cofactor>
    <text evidence="11">Binds 1 [2Fe-2S] cluster per subunit.</text>
</comment>
<dbReference type="GO" id="GO:0009055">
    <property type="term" value="F:electron transfer activity"/>
    <property type="evidence" value="ECO:0007669"/>
    <property type="project" value="UniProtKB-UniRule"/>
</dbReference>
<comment type="function">
    <text evidence="11">Responsible for channeling the electrons from the oxidation of dihydroorotate from the FMN redox center in the PyrD type B subunit to the ultimate electron acceptor NAD(+).</text>
</comment>
<comment type="cofactor">
    <cofactor evidence="11 12">
        <name>FAD</name>
        <dbReference type="ChEBI" id="CHEBI:57692"/>
    </cofactor>
    <text evidence="11 12">Binds 1 FAD per subunit.</text>
</comment>
<feature type="binding site" evidence="11 12">
    <location>
        <begin position="75"/>
        <end position="76"/>
    </location>
    <ligand>
        <name>FAD</name>
        <dbReference type="ChEBI" id="CHEBI:57692"/>
    </ligand>
</feature>
<feature type="domain" description="FAD-binding FR-type" evidence="14">
    <location>
        <begin position="3"/>
        <end position="100"/>
    </location>
</feature>
<evidence type="ECO:0000256" key="12">
    <source>
        <dbReference type="PIRSR" id="PIRSR006816-1"/>
    </source>
</evidence>
<name>A0A1K1PET0_RUMFL</name>
<dbReference type="InterPro" id="IPR037117">
    <property type="entry name" value="Dihydroorotate_DH_ele_sf"/>
</dbReference>
<evidence type="ECO:0000256" key="11">
    <source>
        <dbReference type="HAMAP-Rule" id="MF_01211"/>
    </source>
</evidence>
<evidence type="ECO:0000256" key="4">
    <source>
        <dbReference type="ARBA" id="ARBA00022714"/>
    </source>
</evidence>
<evidence type="ECO:0000256" key="2">
    <source>
        <dbReference type="ARBA" id="ARBA00022448"/>
    </source>
</evidence>
<evidence type="ECO:0000256" key="1">
    <source>
        <dbReference type="ARBA" id="ARBA00006422"/>
    </source>
</evidence>
<evidence type="ECO:0000256" key="13">
    <source>
        <dbReference type="PIRSR" id="PIRSR006816-2"/>
    </source>
</evidence>
<comment type="subunit">
    <text evidence="11">Heterotetramer of 2 PyrK and 2 PyrD type B subunits.</text>
</comment>
<keyword evidence="9 11" id="KW-0408">Iron</keyword>
<dbReference type="GO" id="GO:0044205">
    <property type="term" value="P:'de novo' UMP biosynthetic process"/>
    <property type="evidence" value="ECO:0007669"/>
    <property type="project" value="UniProtKB-UniRule"/>
</dbReference>
<dbReference type="Gene3D" id="2.10.240.10">
    <property type="entry name" value="Dihydroorotate dehydrogenase, electron transfer subunit"/>
    <property type="match status" value="1"/>
</dbReference>
<dbReference type="InterPro" id="IPR039261">
    <property type="entry name" value="FNR_nucleotide-bd"/>
</dbReference>